<protein>
    <submittedName>
        <fullName evidence="3">GDP-mannose-dependent alpha-(1-6)-phosphatidylinositol monomannoside mannosyltransferase</fullName>
        <ecNumber evidence="3">2.4.1.345</ecNumber>
    </submittedName>
</protein>
<dbReference type="InterPro" id="IPR001296">
    <property type="entry name" value="Glyco_trans_1"/>
</dbReference>
<evidence type="ECO:0000313" key="4">
    <source>
        <dbReference type="Proteomes" id="UP000319143"/>
    </source>
</evidence>
<accession>A0A5C6DWM4</accession>
<proteinExistence type="predicted"/>
<dbReference type="EC" id="2.4.1.345" evidence="3"/>
<dbReference type="Pfam" id="PF00534">
    <property type="entry name" value="Glycos_transf_1"/>
    <property type="match status" value="1"/>
</dbReference>
<organism evidence="3 4">
    <name type="scientific">Novipirellula artificiosorum</name>
    <dbReference type="NCBI Taxonomy" id="2528016"/>
    <lineage>
        <taxon>Bacteria</taxon>
        <taxon>Pseudomonadati</taxon>
        <taxon>Planctomycetota</taxon>
        <taxon>Planctomycetia</taxon>
        <taxon>Pirellulales</taxon>
        <taxon>Pirellulaceae</taxon>
        <taxon>Novipirellula</taxon>
    </lineage>
</organism>
<keyword evidence="4" id="KW-1185">Reference proteome</keyword>
<dbReference type="PANTHER" id="PTHR45947">
    <property type="entry name" value="SULFOQUINOVOSYL TRANSFERASE SQD2"/>
    <property type="match status" value="1"/>
</dbReference>
<feature type="domain" description="Glycosyltransferase subfamily 4-like N-terminal" evidence="2">
    <location>
        <begin position="14"/>
        <end position="172"/>
    </location>
</feature>
<evidence type="ECO:0000313" key="3">
    <source>
        <dbReference type="EMBL" id="TWU39199.1"/>
    </source>
</evidence>
<dbReference type="InterPro" id="IPR028098">
    <property type="entry name" value="Glyco_trans_4-like_N"/>
</dbReference>
<dbReference type="CDD" id="cd03801">
    <property type="entry name" value="GT4_PimA-like"/>
    <property type="match status" value="1"/>
</dbReference>
<dbReference type="Pfam" id="PF13439">
    <property type="entry name" value="Glyco_transf_4"/>
    <property type="match status" value="1"/>
</dbReference>
<reference evidence="3 4" key="1">
    <citation type="submission" date="2019-02" db="EMBL/GenBank/DDBJ databases">
        <title>Deep-cultivation of Planctomycetes and their phenomic and genomic characterization uncovers novel biology.</title>
        <authorList>
            <person name="Wiegand S."/>
            <person name="Jogler M."/>
            <person name="Boedeker C."/>
            <person name="Pinto D."/>
            <person name="Vollmers J."/>
            <person name="Rivas-Marin E."/>
            <person name="Kohn T."/>
            <person name="Peeters S.H."/>
            <person name="Heuer A."/>
            <person name="Rast P."/>
            <person name="Oberbeckmann S."/>
            <person name="Bunk B."/>
            <person name="Jeske O."/>
            <person name="Meyerdierks A."/>
            <person name="Storesund J.E."/>
            <person name="Kallscheuer N."/>
            <person name="Luecker S."/>
            <person name="Lage O.M."/>
            <person name="Pohl T."/>
            <person name="Merkel B.J."/>
            <person name="Hornburger P."/>
            <person name="Mueller R.-W."/>
            <person name="Bruemmer F."/>
            <person name="Labrenz M."/>
            <person name="Spormann A.M."/>
            <person name="Op Den Camp H."/>
            <person name="Overmann J."/>
            <person name="Amann R."/>
            <person name="Jetten M.S.M."/>
            <person name="Mascher T."/>
            <person name="Medema M.H."/>
            <person name="Devos D.P."/>
            <person name="Kaster A.-K."/>
            <person name="Ovreas L."/>
            <person name="Rohde M."/>
            <person name="Galperin M.Y."/>
            <person name="Jogler C."/>
        </authorList>
    </citation>
    <scope>NUCLEOTIDE SEQUENCE [LARGE SCALE GENOMIC DNA]</scope>
    <source>
        <strain evidence="3 4">Poly41</strain>
    </source>
</reference>
<dbReference type="GO" id="GO:0043750">
    <property type="term" value="F:phosphatidylinositol alpha-mannosyltransferase activity"/>
    <property type="evidence" value="ECO:0007669"/>
    <property type="project" value="UniProtKB-EC"/>
</dbReference>
<comment type="caution">
    <text evidence="3">The sequence shown here is derived from an EMBL/GenBank/DDBJ whole genome shotgun (WGS) entry which is preliminary data.</text>
</comment>
<keyword evidence="3" id="KW-0808">Transferase</keyword>
<feature type="domain" description="Glycosyl transferase family 1" evidence="1">
    <location>
        <begin position="188"/>
        <end position="347"/>
    </location>
</feature>
<dbReference type="AlphaFoldDB" id="A0A5C6DWM4"/>
<dbReference type="Gene3D" id="3.40.50.2000">
    <property type="entry name" value="Glycogen Phosphorylase B"/>
    <property type="match status" value="2"/>
</dbReference>
<dbReference type="Proteomes" id="UP000319143">
    <property type="component" value="Unassembled WGS sequence"/>
</dbReference>
<evidence type="ECO:0000259" key="1">
    <source>
        <dbReference type="Pfam" id="PF00534"/>
    </source>
</evidence>
<dbReference type="OrthoDB" id="73743at2"/>
<evidence type="ECO:0000259" key="2">
    <source>
        <dbReference type="Pfam" id="PF13439"/>
    </source>
</evidence>
<dbReference type="RefSeq" id="WP_146525881.1">
    <property type="nucleotide sequence ID" value="NZ_SJPV01000003.1"/>
</dbReference>
<sequence length="384" mass="42862">MKYLIMSDEHRPTIGGIARISGALADGLTDRGHQVTVLTNRNRTGVNDYGDEKAEIKYYSKPKSTLLGKAYLTSVWPISAGRWIRQQCFDRILVVDPMNALPLPLMTKLGSINYDILLYGSELIRYSKNRLTDRLLRKSLDGAARIFTITKYVDHELHSKYGKSSYIAYCGVGEKFFSEPREPSQIARLRERYGFASTDFIVGTISRLDERKGNDLVIDAVQRLAPQYPNLRYLIGGVGPQYDHLEAMISRYKLADRVILAGRIPEAELVSHYDLLNAYVMPNRLLENQTVEGFGISFVEAASRGVLSIGVDNGGAGEAVSDKVSGVLLPTADVDLLTDALDRILSGSLVFDGEMIRQHGRQFTWDRFVDQIVDPVAEESDSNC</sequence>
<dbReference type="EMBL" id="SJPV01000003">
    <property type="protein sequence ID" value="TWU39199.1"/>
    <property type="molecule type" value="Genomic_DNA"/>
</dbReference>
<dbReference type="SUPFAM" id="SSF53756">
    <property type="entry name" value="UDP-Glycosyltransferase/glycogen phosphorylase"/>
    <property type="match status" value="1"/>
</dbReference>
<gene>
    <name evidence="3" type="primary">pimB_1</name>
    <name evidence="3" type="ORF">Poly41_20210</name>
</gene>
<dbReference type="PANTHER" id="PTHR45947:SF3">
    <property type="entry name" value="SULFOQUINOVOSYL TRANSFERASE SQD2"/>
    <property type="match status" value="1"/>
</dbReference>
<dbReference type="InterPro" id="IPR050194">
    <property type="entry name" value="Glycosyltransferase_grp1"/>
</dbReference>
<name>A0A5C6DWM4_9BACT</name>
<keyword evidence="3" id="KW-0328">Glycosyltransferase</keyword>